<evidence type="ECO:0000313" key="2">
    <source>
        <dbReference type="Proteomes" id="UP000231157"/>
    </source>
</evidence>
<dbReference type="InterPro" id="IPR050490">
    <property type="entry name" value="Bact_solute-bd_prot1"/>
</dbReference>
<reference evidence="2" key="1">
    <citation type="submission" date="2017-09" db="EMBL/GenBank/DDBJ databases">
        <title>Depth-based differentiation of microbial function through sediment-hosted aquifers and enrichment of novel symbionts in the deep terrestrial subsurface.</title>
        <authorList>
            <person name="Probst A.J."/>
            <person name="Ladd B."/>
            <person name="Jarett J.K."/>
            <person name="Geller-Mcgrath D.E."/>
            <person name="Sieber C.M.K."/>
            <person name="Emerson J.B."/>
            <person name="Anantharaman K."/>
            <person name="Thomas B.C."/>
            <person name="Malmstrom R."/>
            <person name="Stieglmeier M."/>
            <person name="Klingl A."/>
            <person name="Woyke T."/>
            <person name="Ryan C.M."/>
            <person name="Banfield J.F."/>
        </authorList>
    </citation>
    <scope>NUCLEOTIDE SEQUENCE [LARGE SCALE GENOMIC DNA]</scope>
</reference>
<comment type="caution">
    <text evidence="1">The sequence shown here is derived from an EMBL/GenBank/DDBJ whole genome shotgun (WGS) entry which is preliminary data.</text>
</comment>
<sequence>MYMPRSRVILIGIFGLLALFFALLFLGIIPGLQEDAKSKTPLTFWGVFDSKDVIDSVSASVPGYTITYRQFSPQTYESELLNALAAGNGPDVFMFHNSWLPKHADKIAPVTARDLSIGSLRDYFPTVVEQDFAPDRQTIYALPLYMDTLALLYNRDIFDTKGVPLPPKNWSEFLATIPKLREIDSTGRITKAAAAIGGSGKSINRASDLLSEIMLQAGVSMTSNDYGRATFSTNGLQPLLFYTQFANSASEAYTWSDAFGNSIDSFADGSTAMMFNYSYQIPILLQKNPFLSIGVAPFPQPAGAEANPVNFANYWGVAVASQTRVPTEAWQFILKLTTDESIAGTYANATGRLPALKSLISARLNDPIWGVFANAALSARSWPQIDNNAVDQIFSNLIENVITGKSDAARALQEAERSVTSLMERQRSTTF</sequence>
<dbReference type="EMBL" id="PFAZ01000009">
    <property type="protein sequence ID" value="PIR88938.1"/>
    <property type="molecule type" value="Genomic_DNA"/>
</dbReference>
<dbReference type="SUPFAM" id="SSF53850">
    <property type="entry name" value="Periplasmic binding protein-like II"/>
    <property type="match status" value="1"/>
</dbReference>
<proteinExistence type="predicted"/>
<organism evidence="1 2">
    <name type="scientific">Candidatus Harrisonbacteria bacterium CG10_big_fil_rev_8_21_14_0_10_40_38</name>
    <dbReference type="NCBI Taxonomy" id="1974583"/>
    <lineage>
        <taxon>Bacteria</taxon>
        <taxon>Candidatus Harrisoniibacteriota</taxon>
    </lineage>
</organism>
<dbReference type="InterPro" id="IPR006059">
    <property type="entry name" value="SBP"/>
</dbReference>
<dbReference type="Pfam" id="PF13416">
    <property type="entry name" value="SBP_bac_8"/>
    <property type="match status" value="1"/>
</dbReference>
<dbReference type="PANTHER" id="PTHR43649:SF12">
    <property type="entry name" value="DIACETYLCHITOBIOSE BINDING PROTEIN DASA"/>
    <property type="match status" value="1"/>
</dbReference>
<dbReference type="Proteomes" id="UP000231157">
    <property type="component" value="Unassembled WGS sequence"/>
</dbReference>
<protein>
    <recommendedName>
        <fullName evidence="3">ABC transporter substrate-binding protein</fullName>
    </recommendedName>
</protein>
<evidence type="ECO:0008006" key="3">
    <source>
        <dbReference type="Google" id="ProtNLM"/>
    </source>
</evidence>
<dbReference type="Gene3D" id="3.40.190.10">
    <property type="entry name" value="Periplasmic binding protein-like II"/>
    <property type="match status" value="1"/>
</dbReference>
<evidence type="ECO:0000313" key="1">
    <source>
        <dbReference type="EMBL" id="PIR88938.1"/>
    </source>
</evidence>
<gene>
    <name evidence="1" type="ORF">COU07_03510</name>
</gene>
<name>A0A2H0UR99_9BACT</name>
<dbReference type="AlphaFoldDB" id="A0A2H0UR99"/>
<dbReference type="PANTHER" id="PTHR43649">
    <property type="entry name" value="ARABINOSE-BINDING PROTEIN-RELATED"/>
    <property type="match status" value="1"/>
</dbReference>
<accession>A0A2H0UR99</accession>